<evidence type="ECO:0000256" key="4">
    <source>
        <dbReference type="ARBA" id="ARBA00022837"/>
    </source>
</evidence>
<dbReference type="InterPro" id="IPR018247">
    <property type="entry name" value="EF_Hand_1_Ca_BS"/>
</dbReference>
<accession>B7U5G6</accession>
<feature type="domain" description="EF-hand" evidence="5">
    <location>
        <begin position="49"/>
        <end position="84"/>
    </location>
</feature>
<dbReference type="EMBL" id="FJ435175">
    <property type="protein sequence ID" value="ACJ65689.1"/>
    <property type="molecule type" value="mRNA"/>
</dbReference>
<dbReference type="GO" id="GO:0051015">
    <property type="term" value="F:actin filament binding"/>
    <property type="evidence" value="ECO:0007669"/>
    <property type="project" value="TreeGrafter"/>
</dbReference>
<dbReference type="GO" id="GO:0005509">
    <property type="term" value="F:calcium ion binding"/>
    <property type="evidence" value="ECO:0007669"/>
    <property type="project" value="InterPro"/>
</dbReference>
<evidence type="ECO:0000256" key="1">
    <source>
        <dbReference type="ARBA" id="ARBA00004599"/>
    </source>
</evidence>
<dbReference type="SUPFAM" id="SSF47473">
    <property type="entry name" value="EF-hand"/>
    <property type="match status" value="1"/>
</dbReference>
<dbReference type="AlphaFoldDB" id="B7U5G6"/>
<dbReference type="InterPro" id="IPR042433">
    <property type="entry name" value="AIF1/AIF1L"/>
</dbReference>
<dbReference type="GO" id="GO:0032587">
    <property type="term" value="C:ruffle membrane"/>
    <property type="evidence" value="ECO:0007669"/>
    <property type="project" value="UniProtKB-SubCell"/>
</dbReference>
<name>B7U5G6_HALDI</name>
<comment type="subcellular location">
    <subcellularLocation>
        <location evidence="1">Cell projection</location>
        <location evidence="1">Ruffle membrane</location>
        <topology evidence="1">Peripheral membrane protein</topology>
        <orientation evidence="1">Cytoplasmic side</orientation>
    </subcellularLocation>
</comment>
<reference evidence="6" key="1">
    <citation type="journal article" date="2010" name="Fish Shellfish Immunol.">
        <title>Allograft inflammatory factor-1 in disk abalone (Haliotis discus discus): molecular cloning, transcriptional regulation against immune challenge and tissue injury.</title>
        <authorList>
            <person name="De Zoysa M."/>
            <person name="Nikapitiya C."/>
            <person name="Kim Y."/>
            <person name="Oh C."/>
            <person name="Kang D.H."/>
            <person name="Whang I."/>
            <person name="Kim S.J."/>
            <person name="Lee J.S."/>
            <person name="Choi C.Y."/>
            <person name="Lee J."/>
        </authorList>
    </citation>
    <scope>NUCLEOTIDE SEQUENCE</scope>
</reference>
<proteinExistence type="evidence at transcript level"/>
<dbReference type="InterPro" id="IPR049025">
    <property type="entry name" value="AIF-1_EF_pair"/>
</dbReference>
<protein>
    <submittedName>
        <fullName evidence="6">Allograft inflamatory factor</fullName>
    </submittedName>
</protein>
<dbReference type="PROSITE" id="PS00018">
    <property type="entry name" value="EF_HAND_1"/>
    <property type="match status" value="1"/>
</dbReference>
<dbReference type="Gene3D" id="1.10.238.10">
    <property type="entry name" value="EF-hand"/>
    <property type="match status" value="1"/>
</dbReference>
<keyword evidence="3" id="KW-0677">Repeat</keyword>
<evidence type="ECO:0000313" key="6">
    <source>
        <dbReference type="EMBL" id="ACJ65689.1"/>
    </source>
</evidence>
<dbReference type="GO" id="GO:0005884">
    <property type="term" value="C:actin filament"/>
    <property type="evidence" value="ECO:0007669"/>
    <property type="project" value="TreeGrafter"/>
</dbReference>
<keyword evidence="4" id="KW-0106">Calcium</keyword>
<keyword evidence="2" id="KW-0479">Metal-binding</keyword>
<feature type="domain" description="EF-hand" evidence="5">
    <location>
        <begin position="85"/>
        <end position="120"/>
    </location>
</feature>
<organism evidence="6">
    <name type="scientific">Haliotis discus discus</name>
    <name type="common">disc abalone</name>
    <dbReference type="NCBI Taxonomy" id="91233"/>
    <lineage>
        <taxon>Eukaryota</taxon>
        <taxon>Metazoa</taxon>
        <taxon>Spiralia</taxon>
        <taxon>Lophotrochozoa</taxon>
        <taxon>Mollusca</taxon>
        <taxon>Gastropoda</taxon>
        <taxon>Vetigastropoda</taxon>
        <taxon>Lepetellida</taxon>
        <taxon>Haliotoidea</taxon>
        <taxon>Haliotidae</taxon>
        <taxon>Haliotis</taxon>
    </lineage>
</organism>
<dbReference type="GO" id="GO:0051017">
    <property type="term" value="P:actin filament bundle assembly"/>
    <property type="evidence" value="ECO:0007669"/>
    <property type="project" value="TreeGrafter"/>
</dbReference>
<dbReference type="PANTHER" id="PTHR10356:SF0">
    <property type="entry name" value="CALCIUM-BINDING PROTEIN B"/>
    <property type="match status" value="1"/>
</dbReference>
<dbReference type="PANTHER" id="PTHR10356">
    <property type="entry name" value="ALLOGRAFT INFLAMMATORY FACTOR-1"/>
    <property type="match status" value="1"/>
</dbReference>
<evidence type="ECO:0000256" key="3">
    <source>
        <dbReference type="ARBA" id="ARBA00022737"/>
    </source>
</evidence>
<dbReference type="Pfam" id="PF21008">
    <property type="entry name" value="AIF-1"/>
    <property type="match status" value="1"/>
</dbReference>
<dbReference type="InterPro" id="IPR002048">
    <property type="entry name" value="EF_hand_dom"/>
</dbReference>
<dbReference type="InterPro" id="IPR011992">
    <property type="entry name" value="EF-hand-dom_pair"/>
</dbReference>
<evidence type="ECO:0000256" key="2">
    <source>
        <dbReference type="ARBA" id="ARBA00022723"/>
    </source>
</evidence>
<dbReference type="PROSITE" id="PS50222">
    <property type="entry name" value="EF_HAND_2"/>
    <property type="match status" value="2"/>
</dbReference>
<evidence type="ECO:0000259" key="5">
    <source>
        <dbReference type="PROSITE" id="PS50222"/>
    </source>
</evidence>
<dbReference type="GO" id="GO:0097178">
    <property type="term" value="P:ruffle assembly"/>
    <property type="evidence" value="ECO:0007669"/>
    <property type="project" value="TreeGrafter"/>
</dbReference>
<sequence>MPSAKVDVADPQGGKAFGKLMEEMETRLDETNKSFIDDDFFKDVEELPEKLEAYKLKFIECDRDRSGDLDMMDVKYMLEKLGQAKTHLELKKMIQEVDTTNTGAINYVDFVKMMLGPKSSVLKLILMFEGKAKPGEKPVGLPPKRDISSLP</sequence>